<evidence type="ECO:0000313" key="3">
    <source>
        <dbReference type="Proteomes" id="UP000540506"/>
    </source>
</evidence>
<feature type="region of interest" description="Disordered" evidence="1">
    <location>
        <begin position="1"/>
        <end position="21"/>
    </location>
</feature>
<dbReference type="Proteomes" id="UP000540506">
    <property type="component" value="Unassembled WGS sequence"/>
</dbReference>
<comment type="caution">
    <text evidence="2">The sequence shown here is derived from an EMBL/GenBank/DDBJ whole genome shotgun (WGS) entry which is preliminary data.</text>
</comment>
<dbReference type="AlphaFoldDB" id="A0A7W7R983"/>
<dbReference type="EMBL" id="JACHJV010000002">
    <property type="protein sequence ID" value="MBB4927575.1"/>
    <property type="molecule type" value="Genomic_DNA"/>
</dbReference>
<proteinExistence type="predicted"/>
<feature type="compositionally biased region" description="Basic and acidic residues" evidence="1">
    <location>
        <begin position="1"/>
        <end position="12"/>
    </location>
</feature>
<gene>
    <name evidence="2" type="ORF">FHR34_006670</name>
</gene>
<reference evidence="2 3" key="1">
    <citation type="submission" date="2020-08" db="EMBL/GenBank/DDBJ databases">
        <title>Sequencing the genomes of 1000 actinobacteria strains.</title>
        <authorList>
            <person name="Klenk H.-P."/>
        </authorList>
    </citation>
    <scope>NUCLEOTIDE SEQUENCE [LARGE SCALE GENOMIC DNA]</scope>
    <source>
        <strain evidence="2 3">DSM 41654</strain>
    </source>
</reference>
<dbReference type="RefSeq" id="WP_184944021.1">
    <property type="nucleotide sequence ID" value="NZ_JACHJV010000002.1"/>
</dbReference>
<evidence type="ECO:0000313" key="2">
    <source>
        <dbReference type="EMBL" id="MBB4927575.1"/>
    </source>
</evidence>
<sequence length="137" mass="14567">MTVKRAGFEVDGGRSNGEESPMVDLLDRSNQQLFHPLGGIMRLGRIVSAVMTGGVLVLGAAAGPAYADSAPGPGWIKVGGPWDSRESCDIAGQDSGHEYACQPVKPTCLSMVCYYDLWEDPTSWPLPWTVTSPAAKV</sequence>
<keyword evidence="3" id="KW-1185">Reference proteome</keyword>
<organism evidence="2 3">
    <name type="scientific">Kitasatospora kifunensis</name>
    <name type="common">Streptomyces kifunensis</name>
    <dbReference type="NCBI Taxonomy" id="58351"/>
    <lineage>
        <taxon>Bacteria</taxon>
        <taxon>Bacillati</taxon>
        <taxon>Actinomycetota</taxon>
        <taxon>Actinomycetes</taxon>
        <taxon>Kitasatosporales</taxon>
        <taxon>Streptomycetaceae</taxon>
        <taxon>Kitasatospora</taxon>
    </lineage>
</organism>
<name>A0A7W7R983_KITKI</name>
<protein>
    <submittedName>
        <fullName evidence="2">Uncharacterized protein</fullName>
    </submittedName>
</protein>
<evidence type="ECO:0000256" key="1">
    <source>
        <dbReference type="SAM" id="MobiDB-lite"/>
    </source>
</evidence>
<accession>A0A7W7R983</accession>